<dbReference type="InterPro" id="IPR046053">
    <property type="entry name" value="DUF6011"/>
</dbReference>
<comment type="caution">
    <text evidence="2">The sequence shown here is derived from an EMBL/GenBank/DDBJ whole genome shotgun (WGS) entry which is preliminary data.</text>
</comment>
<evidence type="ECO:0000313" key="3">
    <source>
        <dbReference type="Proteomes" id="UP001501752"/>
    </source>
</evidence>
<accession>A0ABP9D8D5</accession>
<dbReference type="Proteomes" id="UP001501752">
    <property type="component" value="Unassembled WGS sequence"/>
</dbReference>
<evidence type="ECO:0000313" key="2">
    <source>
        <dbReference type="EMBL" id="GAA4831469.1"/>
    </source>
</evidence>
<proteinExistence type="predicted"/>
<dbReference type="Pfam" id="PF19474">
    <property type="entry name" value="DUF6011"/>
    <property type="match status" value="1"/>
</dbReference>
<keyword evidence="3" id="KW-1185">Reference proteome</keyword>
<dbReference type="EMBL" id="BAABIS010000001">
    <property type="protein sequence ID" value="GAA4831469.1"/>
    <property type="molecule type" value="Genomic_DNA"/>
</dbReference>
<sequence>MIVDRTQPVEPPLPGTATPRRPAPEVRCRRCHRPLRRPESRWEKLGAHCATAAERRAVVYSIDQEQLPGV</sequence>
<dbReference type="RefSeq" id="WP_345694824.1">
    <property type="nucleotide sequence ID" value="NZ_BAABIS010000001.1"/>
</dbReference>
<protein>
    <submittedName>
        <fullName evidence="2">Uncharacterized protein</fullName>
    </submittedName>
</protein>
<reference evidence="3" key="1">
    <citation type="journal article" date="2019" name="Int. J. Syst. Evol. Microbiol.">
        <title>The Global Catalogue of Microorganisms (GCM) 10K type strain sequencing project: providing services to taxonomists for standard genome sequencing and annotation.</title>
        <authorList>
            <consortium name="The Broad Institute Genomics Platform"/>
            <consortium name="The Broad Institute Genome Sequencing Center for Infectious Disease"/>
            <person name="Wu L."/>
            <person name="Ma J."/>
        </authorList>
    </citation>
    <scope>NUCLEOTIDE SEQUENCE [LARGE SCALE GENOMIC DNA]</scope>
    <source>
        <strain evidence="3">JCM 13006</strain>
    </source>
</reference>
<organism evidence="2 3">
    <name type="scientific">Kitasatospora terrestris</name>
    <dbReference type="NCBI Taxonomy" id="258051"/>
    <lineage>
        <taxon>Bacteria</taxon>
        <taxon>Bacillati</taxon>
        <taxon>Actinomycetota</taxon>
        <taxon>Actinomycetes</taxon>
        <taxon>Kitasatosporales</taxon>
        <taxon>Streptomycetaceae</taxon>
        <taxon>Kitasatospora</taxon>
    </lineage>
</organism>
<name>A0ABP9D8D5_9ACTN</name>
<gene>
    <name evidence="2" type="ORF">GCM10023235_02090</name>
</gene>
<feature type="region of interest" description="Disordered" evidence="1">
    <location>
        <begin position="1"/>
        <end position="25"/>
    </location>
</feature>
<evidence type="ECO:0000256" key="1">
    <source>
        <dbReference type="SAM" id="MobiDB-lite"/>
    </source>
</evidence>